<dbReference type="AlphaFoldDB" id="A0A2A9CNE7"/>
<evidence type="ECO:0000313" key="1">
    <source>
        <dbReference type="EMBL" id="PFG15944.1"/>
    </source>
</evidence>
<name>A0A2A9CNE7_9ACTN</name>
<gene>
    <name evidence="1" type="ORF">ATK74_0465</name>
</gene>
<dbReference type="RefSeq" id="WP_098459531.1">
    <property type="nucleotide sequence ID" value="NZ_PDJC01000001.1"/>
</dbReference>
<reference evidence="1 2" key="1">
    <citation type="submission" date="2017-10" db="EMBL/GenBank/DDBJ databases">
        <title>Sequencing the genomes of 1000 actinobacteria strains.</title>
        <authorList>
            <person name="Klenk H.-P."/>
        </authorList>
    </citation>
    <scope>NUCLEOTIDE SEQUENCE [LARGE SCALE GENOMIC DNA]</scope>
    <source>
        <strain evidence="1 2">DSM 15597</strain>
    </source>
</reference>
<proteinExistence type="predicted"/>
<organism evidence="1 2">
    <name type="scientific">Propionicimonas paludicola</name>
    <dbReference type="NCBI Taxonomy" id="185243"/>
    <lineage>
        <taxon>Bacteria</taxon>
        <taxon>Bacillati</taxon>
        <taxon>Actinomycetota</taxon>
        <taxon>Actinomycetes</taxon>
        <taxon>Propionibacteriales</taxon>
        <taxon>Nocardioidaceae</taxon>
        <taxon>Propionicimonas</taxon>
    </lineage>
</organism>
<accession>A0A2A9CNE7</accession>
<protein>
    <submittedName>
        <fullName evidence="1">Uncharacterized protein DUF2017</fullName>
    </submittedName>
</protein>
<dbReference type="Pfam" id="PF09438">
    <property type="entry name" value="DUF2017"/>
    <property type="match status" value="1"/>
</dbReference>
<dbReference type="OrthoDB" id="3268479at2"/>
<sequence>MRDFKRSGPLIKMKLTDYEATLLESLVDQFSGLLEDGSAPLESSDPFERLAAESVAPELDTSDPVIARLFPDAYPEDPGASADFRRFTQARQRDTRLTEAEIVLTALRDCDGGRHPVQVRVIELDAWLKTLTAVRLSLAVRLGIETTSDAEELDQLPDEDPRLYIYRVYEWIAYLTENLIGLA</sequence>
<evidence type="ECO:0000313" key="2">
    <source>
        <dbReference type="Proteomes" id="UP000226079"/>
    </source>
</evidence>
<comment type="caution">
    <text evidence="1">The sequence shown here is derived from an EMBL/GenBank/DDBJ whole genome shotgun (WGS) entry which is preliminary data.</text>
</comment>
<keyword evidence="2" id="KW-1185">Reference proteome</keyword>
<dbReference type="InterPro" id="IPR018561">
    <property type="entry name" value="AosR"/>
</dbReference>
<dbReference type="Proteomes" id="UP000226079">
    <property type="component" value="Unassembled WGS sequence"/>
</dbReference>
<dbReference type="EMBL" id="PDJC01000001">
    <property type="protein sequence ID" value="PFG15944.1"/>
    <property type="molecule type" value="Genomic_DNA"/>
</dbReference>